<dbReference type="RefSeq" id="WP_147099058.1">
    <property type="nucleotide sequence ID" value="NZ_VOOS01000002.1"/>
</dbReference>
<evidence type="ECO:0000256" key="5">
    <source>
        <dbReference type="ARBA" id="ARBA00023136"/>
    </source>
</evidence>
<keyword evidence="5 6" id="KW-0472">Membrane</keyword>
<feature type="transmembrane region" description="Helical" evidence="6">
    <location>
        <begin position="69"/>
        <end position="89"/>
    </location>
</feature>
<dbReference type="Proteomes" id="UP000321721">
    <property type="component" value="Unassembled WGS sequence"/>
</dbReference>
<evidence type="ECO:0000256" key="2">
    <source>
        <dbReference type="ARBA" id="ARBA00022475"/>
    </source>
</evidence>
<feature type="transmembrane region" description="Helical" evidence="6">
    <location>
        <begin position="38"/>
        <end position="63"/>
    </location>
</feature>
<protein>
    <submittedName>
        <fullName evidence="7">LysE family translocator</fullName>
    </submittedName>
</protein>
<evidence type="ECO:0000256" key="6">
    <source>
        <dbReference type="SAM" id="Phobius"/>
    </source>
</evidence>
<evidence type="ECO:0000256" key="1">
    <source>
        <dbReference type="ARBA" id="ARBA00004651"/>
    </source>
</evidence>
<evidence type="ECO:0000256" key="4">
    <source>
        <dbReference type="ARBA" id="ARBA00022989"/>
    </source>
</evidence>
<keyword evidence="4 6" id="KW-1133">Transmembrane helix</keyword>
<gene>
    <name evidence="7" type="ORF">FRY74_04500</name>
</gene>
<name>A0A5C6RUC4_9FLAO</name>
<feature type="transmembrane region" description="Helical" evidence="6">
    <location>
        <begin position="110"/>
        <end position="137"/>
    </location>
</feature>
<sequence length="206" mass="23277">MTAFLHGFLIGLSFVIFLGPVFFYLLKSSLEKGFWAGLSVALGIVIGDLICILICSLGAIPFFKNTENQFWLGVVGSILLIGMGLKFLFRPEAKKAKDEEISTKMSKANYLAYFSQGFLINFVNPFVFVVWIGIIGYAETEYGFTTSMFVFLGASLIGIFSTDITKVYFAQKIKRFLTPIFLIRLYQFFGIALIIFGIRIVFYIFR</sequence>
<accession>A0A5C6RUC4</accession>
<feature type="transmembrane region" description="Helical" evidence="6">
    <location>
        <begin position="181"/>
        <end position="205"/>
    </location>
</feature>
<feature type="transmembrane region" description="Helical" evidence="6">
    <location>
        <begin position="6"/>
        <end position="26"/>
    </location>
</feature>
<keyword evidence="2" id="KW-1003">Cell membrane</keyword>
<dbReference type="AlphaFoldDB" id="A0A5C6RUC4"/>
<dbReference type="GO" id="GO:0005886">
    <property type="term" value="C:plasma membrane"/>
    <property type="evidence" value="ECO:0007669"/>
    <property type="project" value="UniProtKB-SubCell"/>
</dbReference>
<feature type="transmembrane region" description="Helical" evidence="6">
    <location>
        <begin position="149"/>
        <end position="169"/>
    </location>
</feature>
<dbReference type="EMBL" id="VOOS01000002">
    <property type="protein sequence ID" value="TXB65833.1"/>
    <property type="molecule type" value="Genomic_DNA"/>
</dbReference>
<evidence type="ECO:0000256" key="3">
    <source>
        <dbReference type="ARBA" id="ARBA00022692"/>
    </source>
</evidence>
<reference evidence="7 8" key="1">
    <citation type="submission" date="2019-08" db="EMBL/GenBank/DDBJ databases">
        <title>Genome of Vicingus serpentipes NCIMB 15042.</title>
        <authorList>
            <person name="Bowman J.P."/>
        </authorList>
    </citation>
    <scope>NUCLEOTIDE SEQUENCE [LARGE SCALE GENOMIC DNA]</scope>
    <source>
        <strain evidence="7 8">NCIMB 15042</strain>
    </source>
</reference>
<dbReference type="GO" id="GO:0015171">
    <property type="term" value="F:amino acid transmembrane transporter activity"/>
    <property type="evidence" value="ECO:0007669"/>
    <property type="project" value="TreeGrafter"/>
</dbReference>
<dbReference type="PANTHER" id="PTHR30086">
    <property type="entry name" value="ARGININE EXPORTER PROTEIN ARGO"/>
    <property type="match status" value="1"/>
</dbReference>
<evidence type="ECO:0000313" key="7">
    <source>
        <dbReference type="EMBL" id="TXB65833.1"/>
    </source>
</evidence>
<proteinExistence type="predicted"/>
<dbReference type="Pfam" id="PF01810">
    <property type="entry name" value="LysE"/>
    <property type="match status" value="1"/>
</dbReference>
<comment type="subcellular location">
    <subcellularLocation>
        <location evidence="1">Cell membrane</location>
        <topology evidence="1">Multi-pass membrane protein</topology>
    </subcellularLocation>
</comment>
<keyword evidence="3 6" id="KW-0812">Transmembrane</keyword>
<dbReference type="InterPro" id="IPR001123">
    <property type="entry name" value="LeuE-type"/>
</dbReference>
<comment type="caution">
    <text evidence="7">The sequence shown here is derived from an EMBL/GenBank/DDBJ whole genome shotgun (WGS) entry which is preliminary data.</text>
</comment>
<keyword evidence="8" id="KW-1185">Reference proteome</keyword>
<dbReference type="PANTHER" id="PTHR30086:SF20">
    <property type="entry name" value="ARGININE EXPORTER PROTEIN ARGO-RELATED"/>
    <property type="match status" value="1"/>
</dbReference>
<organism evidence="7 8">
    <name type="scientific">Vicingus serpentipes</name>
    <dbReference type="NCBI Taxonomy" id="1926625"/>
    <lineage>
        <taxon>Bacteria</taxon>
        <taxon>Pseudomonadati</taxon>
        <taxon>Bacteroidota</taxon>
        <taxon>Flavobacteriia</taxon>
        <taxon>Flavobacteriales</taxon>
        <taxon>Vicingaceae</taxon>
        <taxon>Vicingus</taxon>
    </lineage>
</organism>
<evidence type="ECO:0000313" key="8">
    <source>
        <dbReference type="Proteomes" id="UP000321721"/>
    </source>
</evidence>
<dbReference type="OrthoDB" id="679767at2"/>